<dbReference type="SUPFAM" id="SSF53901">
    <property type="entry name" value="Thiolase-like"/>
    <property type="match status" value="1"/>
</dbReference>
<dbReference type="RefSeq" id="WP_277192027.1">
    <property type="nucleotide sequence ID" value="NZ_JAROAV010000028.1"/>
</dbReference>
<gene>
    <name evidence="1" type="ORF">P4R38_10055</name>
</gene>
<comment type="caution">
    <text evidence="1">The sequence shown here is derived from an EMBL/GenBank/DDBJ whole genome shotgun (WGS) entry which is preliminary data.</text>
</comment>
<sequence length="297" mass="31053">MYAIAPGSVAGTAVPAGSLLGFGITGVHHLRGGVRSELPEAASRDFQAAMLEETGVPFRREELLTRPGNSYGRLAVSALEPLARDHDLDLVVVAYAVPDYFAARLPTTEIIQAHPRVRAAFGVADMGVVAPFQALELAELFATRHGYERVAVVALDQVTLPYAVRAEPYQVPRTDAAVAVVLERTADPRTGLAQRHGVARGFGAAQRSAVSEVLDRLCSTAGVQPVRVVVGAGIDPAWMPDVAAQVVRAQHGAPCTGVWAYLAATVEEPVVVLEADPALGAVHGLIALPGACGEPAP</sequence>
<evidence type="ECO:0000313" key="1">
    <source>
        <dbReference type="EMBL" id="MDF8264585.1"/>
    </source>
</evidence>
<dbReference type="Gene3D" id="3.40.47.10">
    <property type="match status" value="1"/>
</dbReference>
<keyword evidence="2" id="KW-1185">Reference proteome</keyword>
<name>A0ABT6C6W2_9MICO</name>
<protein>
    <submittedName>
        <fullName evidence="1">Uncharacterized protein</fullName>
    </submittedName>
</protein>
<organism evidence="1 2">
    <name type="scientific">Luteipulveratus flavus</name>
    <dbReference type="NCBI Taxonomy" id="3031728"/>
    <lineage>
        <taxon>Bacteria</taxon>
        <taxon>Bacillati</taxon>
        <taxon>Actinomycetota</taxon>
        <taxon>Actinomycetes</taxon>
        <taxon>Micrococcales</taxon>
        <taxon>Dermacoccaceae</taxon>
        <taxon>Luteipulveratus</taxon>
    </lineage>
</organism>
<proteinExistence type="predicted"/>
<evidence type="ECO:0000313" key="2">
    <source>
        <dbReference type="Proteomes" id="UP001528912"/>
    </source>
</evidence>
<dbReference type="Proteomes" id="UP001528912">
    <property type="component" value="Unassembled WGS sequence"/>
</dbReference>
<accession>A0ABT6C6W2</accession>
<dbReference type="EMBL" id="JAROAV010000028">
    <property type="protein sequence ID" value="MDF8264585.1"/>
    <property type="molecule type" value="Genomic_DNA"/>
</dbReference>
<reference evidence="1 2" key="1">
    <citation type="submission" date="2023-03" db="EMBL/GenBank/DDBJ databases">
        <title>YIM 133296 draft genome.</title>
        <authorList>
            <person name="Xiong L."/>
        </authorList>
    </citation>
    <scope>NUCLEOTIDE SEQUENCE [LARGE SCALE GENOMIC DNA]</scope>
    <source>
        <strain evidence="1 2">YIM 133296</strain>
    </source>
</reference>
<dbReference type="InterPro" id="IPR016039">
    <property type="entry name" value="Thiolase-like"/>
</dbReference>